<evidence type="ECO:0000259" key="5">
    <source>
        <dbReference type="Pfam" id="PF09985"/>
    </source>
</evidence>
<dbReference type="EMBL" id="BSER01000007">
    <property type="protein sequence ID" value="GLJ94981.1"/>
    <property type="molecule type" value="Genomic_DNA"/>
</dbReference>
<feature type="domain" description="Glycoside hydrolase family 49 N-terminal" evidence="6">
    <location>
        <begin position="46"/>
        <end position="232"/>
    </location>
</feature>
<keyword evidence="2" id="KW-1133">Transmembrane helix</keyword>
<evidence type="ECO:0000256" key="2">
    <source>
        <dbReference type="SAM" id="Phobius"/>
    </source>
</evidence>
<dbReference type="GO" id="GO:0004553">
    <property type="term" value="F:hydrolase activity, hydrolyzing O-glycosyl compounds"/>
    <property type="evidence" value="ECO:0007669"/>
    <property type="project" value="InterPro"/>
</dbReference>
<protein>
    <recommendedName>
        <fullName evidence="9">Dextranase</fullName>
    </recommendedName>
</protein>
<evidence type="ECO:0000313" key="7">
    <source>
        <dbReference type="EMBL" id="GLJ94981.1"/>
    </source>
</evidence>
<dbReference type="SUPFAM" id="SSF51126">
    <property type="entry name" value="Pectin lyase-like"/>
    <property type="match status" value="1"/>
</dbReference>
<feature type="domain" description="Glycoside hydrolase family 49 C-terminal" evidence="4">
    <location>
        <begin position="507"/>
        <end position="629"/>
    </location>
</feature>
<dbReference type="InterPro" id="IPR013783">
    <property type="entry name" value="Ig-like_fold"/>
</dbReference>
<feature type="compositionally biased region" description="Polar residues" evidence="1">
    <location>
        <begin position="1094"/>
        <end position="1108"/>
    </location>
</feature>
<evidence type="ECO:0000259" key="6">
    <source>
        <dbReference type="Pfam" id="PF17433"/>
    </source>
</evidence>
<organism evidence="7 8">
    <name type="scientific">Microbacterium dextranolyticum</name>
    <dbReference type="NCBI Taxonomy" id="36806"/>
    <lineage>
        <taxon>Bacteria</taxon>
        <taxon>Bacillati</taxon>
        <taxon>Actinomycetota</taxon>
        <taxon>Actinomycetes</taxon>
        <taxon>Micrococcales</taxon>
        <taxon>Microbacteriaceae</taxon>
        <taxon>Microbacterium</taxon>
    </lineage>
</organism>
<feature type="chain" id="PRO_5040722163" description="Dextranase" evidence="3">
    <location>
        <begin position="32"/>
        <end position="1154"/>
    </location>
</feature>
<keyword evidence="3" id="KW-0732">Signal</keyword>
<dbReference type="InterPro" id="IPR041274">
    <property type="entry name" value="IPU_b_solenoid"/>
</dbReference>
<dbReference type="Pfam" id="PF18783">
    <property type="entry name" value="IPU_b_solenoid"/>
    <property type="match status" value="1"/>
</dbReference>
<dbReference type="InterPro" id="IPR012334">
    <property type="entry name" value="Pectin_lyas_fold"/>
</dbReference>
<dbReference type="Gene3D" id="2.60.40.1190">
    <property type="match status" value="1"/>
</dbReference>
<reference evidence="7" key="2">
    <citation type="submission" date="2023-01" db="EMBL/GenBank/DDBJ databases">
        <authorList>
            <person name="Sun Q."/>
            <person name="Evtushenko L."/>
        </authorList>
    </citation>
    <scope>NUCLEOTIDE SEQUENCE</scope>
    <source>
        <strain evidence="7">VKM Ac-1940</strain>
    </source>
</reference>
<dbReference type="Gene3D" id="2.60.40.10">
    <property type="entry name" value="Immunoglobulins"/>
    <property type="match status" value="1"/>
</dbReference>
<dbReference type="Pfam" id="PF03718">
    <property type="entry name" value="Glyco_hydro_49"/>
    <property type="match status" value="1"/>
</dbReference>
<dbReference type="InterPro" id="IPR041402">
    <property type="entry name" value="B_solenoid_dext"/>
</dbReference>
<dbReference type="InterPro" id="IPR014756">
    <property type="entry name" value="Ig_E-set"/>
</dbReference>
<feature type="domain" description="Glucodextranase-like C-terminal" evidence="5">
    <location>
        <begin position="726"/>
        <end position="904"/>
    </location>
</feature>
<comment type="caution">
    <text evidence="7">The sequence shown here is derived from an EMBL/GenBank/DDBJ whole genome shotgun (WGS) entry which is preliminary data.</text>
</comment>
<keyword evidence="2" id="KW-0472">Membrane</keyword>
<dbReference type="CDD" id="cd09626">
    <property type="entry name" value="DOMON_glucodextranase_like"/>
    <property type="match status" value="1"/>
</dbReference>
<dbReference type="InterPro" id="IPR035953">
    <property type="entry name" value="Dextranase_N-ter"/>
</dbReference>
<reference evidence="7" key="1">
    <citation type="journal article" date="2014" name="Int. J. Syst. Evol. Microbiol.">
        <title>Complete genome sequence of Corynebacterium casei LMG S-19264T (=DSM 44701T), isolated from a smear-ripened cheese.</title>
        <authorList>
            <consortium name="US DOE Joint Genome Institute (JGI-PGF)"/>
            <person name="Walter F."/>
            <person name="Albersmeier A."/>
            <person name="Kalinowski J."/>
            <person name="Ruckert C."/>
        </authorList>
    </citation>
    <scope>NUCLEOTIDE SEQUENCE</scope>
    <source>
        <strain evidence="7">VKM Ac-1940</strain>
    </source>
</reference>
<evidence type="ECO:0000256" key="1">
    <source>
        <dbReference type="SAM" id="MobiDB-lite"/>
    </source>
</evidence>
<keyword evidence="8" id="KW-1185">Reference proteome</keyword>
<dbReference type="Pfam" id="PF17433">
    <property type="entry name" value="Glyco_hydro_49N"/>
    <property type="match status" value="1"/>
</dbReference>
<keyword evidence="2" id="KW-0812">Transmembrane</keyword>
<evidence type="ECO:0000313" key="8">
    <source>
        <dbReference type="Proteomes" id="UP001142291"/>
    </source>
</evidence>
<dbReference type="Proteomes" id="UP001142291">
    <property type="component" value="Unassembled WGS sequence"/>
</dbReference>
<name>A0A9W6M5M6_9MICO</name>
<dbReference type="RefSeq" id="WP_204964439.1">
    <property type="nucleotide sequence ID" value="NZ_BAAAUR010000004.1"/>
</dbReference>
<sequence length="1154" mass="121601">MTRARHSRWGIAATAALVASLLGATAAPAAAAPEAAAAPPAHGPIDSSALTTWGHDKVDTTTGPIADDAVRGSEFYSASVSLASAPDTAYSSFVYMNVPRSGEGKRGYDEQDGAEFSSSADLSMSWSSFEYSEDVWVNVTLTTGQHISSADQVTVRPTSLNLEKQLVDSSTIRVKVPYSAQGLRFSVEFDPQQLTSYNDMSGDSGVLTTVAAGNRAVATEPQNSMLVFANPKLTGSERDRLIPTDASGTIYKPAPGLVNDLDHMTADILYFEPGTYYMGDDYRAQLPANVKWIYLAPGAYVKGAFRFPDSSQPAYKVTGRGVLSGEQYVYEANTAEGYAHNTKENCHVDCVKMLQFESSNKGQTLDMEGLTINAPPYHSFVVYAHDETGEIGVENFRMDVSNYKQVGSWYWQTDGLELYPDGHMRDTFFHANDDVLKLYHSDVKIERTVIWKNENGPVIQWGWTPRNIDGVTVSDTDIIHNRMGWKDVKYNTCVFNSSSHWEDMGATDRADVSTTVKNMHFTNTRVEGAVNCGIRIFALSNTENIQIDGFSVDAWNGLGSASQVSLLQRYTDRSGAKVTIGNEMTDRNGILLHDYSVGGVPILKSGDKWASDELGRLNFDVDTWDDWNATSDDAPTGTAPQLAVDGLADGSVATARNLTVTGTTDAPRVSVTVNGVTSDATVAGGAFTAPVTLPDITNRIVVTATGANGVETVVRRTITALGTVVGSLTDPTGDDNGPGSYTYPTDSAFNPGSFDLTGLTVYRDGDTVRFVTKVAGEVRNPWFGQGMSTQRVNIYLRDGDSTATTPLLPGTNTSAAGAWTRAIVASGRFADSPYGAGVFTPDGQRIARPTIEVNGAAGEIIASVPASTLGDVDLSKTGYQVSMFADAESGEGVGNVRPIYSTECAQGVGCPDFVGPYRGAGGAGSFDGDLASRDTDTRDSNAFDMITGDADQHTVMDWTRGPVVAPYVVLDTSDAPVERTPEASLTAARVTAGGQIVVTGSQFGANEGISLWLQAAPAAAARATDVGAAALAEFSADASGAFAQTATVPANLAAGAYRLEVRGASSGSVWFDLTVDAANTGGGGTDTGHGDGGSSAQPGGSVSAPTTGGTSGASHLEATGGEFSPWPLWGAGALLLAGAIALVVARRRRSHSID</sequence>
<feature type="transmembrane region" description="Helical" evidence="2">
    <location>
        <begin position="1126"/>
        <end position="1145"/>
    </location>
</feature>
<dbReference type="AlphaFoldDB" id="A0A9W6M5M6"/>
<feature type="signal peptide" evidence="3">
    <location>
        <begin position="1"/>
        <end position="31"/>
    </location>
</feature>
<dbReference type="SUPFAM" id="SSF49344">
    <property type="entry name" value="CBD9-like"/>
    <property type="match status" value="1"/>
</dbReference>
<dbReference type="GO" id="GO:0005975">
    <property type="term" value="P:carbohydrate metabolic process"/>
    <property type="evidence" value="ECO:0007669"/>
    <property type="project" value="UniProtKB-ARBA"/>
</dbReference>
<dbReference type="InterPro" id="IPR023226">
    <property type="entry name" value="Glyco_hydro_49_N_dom"/>
</dbReference>
<evidence type="ECO:0000259" key="4">
    <source>
        <dbReference type="Pfam" id="PF03718"/>
    </source>
</evidence>
<dbReference type="Gene3D" id="2.160.20.10">
    <property type="entry name" value="Single-stranded right-handed beta-helix, Pectin lyase-like"/>
    <property type="match status" value="1"/>
</dbReference>
<gene>
    <name evidence="7" type="ORF">GCM10017591_10430</name>
</gene>
<dbReference type="Pfam" id="PF18841">
    <property type="entry name" value="B_solenoid_dext"/>
    <property type="match status" value="1"/>
</dbReference>
<dbReference type="InterPro" id="IPR011050">
    <property type="entry name" value="Pectin_lyase_fold/virulence"/>
</dbReference>
<dbReference type="Pfam" id="PF09985">
    <property type="entry name" value="Glucodextran_C"/>
    <property type="match status" value="1"/>
</dbReference>
<evidence type="ECO:0008006" key="9">
    <source>
        <dbReference type="Google" id="ProtNLM"/>
    </source>
</evidence>
<dbReference type="Gene3D" id="2.60.350.10">
    <property type="entry name" value="Dextranase, N-terminal"/>
    <property type="match status" value="1"/>
</dbReference>
<accession>A0A9W6M5M6</accession>
<dbReference type="SUPFAM" id="SSF81296">
    <property type="entry name" value="E set domains"/>
    <property type="match status" value="1"/>
</dbReference>
<dbReference type="SUPFAM" id="SSF101596">
    <property type="entry name" value="Dextranase, N-terminal domain"/>
    <property type="match status" value="1"/>
</dbReference>
<feature type="region of interest" description="Disordered" evidence="1">
    <location>
        <begin position="1081"/>
        <end position="1118"/>
    </location>
</feature>
<proteinExistence type="predicted"/>
<dbReference type="InterPro" id="IPR019248">
    <property type="entry name" value="Glucodextran_C"/>
</dbReference>
<dbReference type="InterPro" id="IPR005192">
    <property type="entry name" value="Glyco_hydro_49_C"/>
</dbReference>
<feature type="compositionally biased region" description="Gly residues" evidence="1">
    <location>
        <begin position="1081"/>
        <end position="1093"/>
    </location>
</feature>
<evidence type="ECO:0000256" key="3">
    <source>
        <dbReference type="SAM" id="SignalP"/>
    </source>
</evidence>